<name>J3LRD3_ORYBR</name>
<feature type="region of interest" description="Disordered" evidence="1">
    <location>
        <begin position="1"/>
        <end position="30"/>
    </location>
</feature>
<keyword evidence="3" id="KW-1185">Reference proteome</keyword>
<organism evidence="2">
    <name type="scientific">Oryza brachyantha</name>
    <name type="common">malo sina</name>
    <dbReference type="NCBI Taxonomy" id="4533"/>
    <lineage>
        <taxon>Eukaryota</taxon>
        <taxon>Viridiplantae</taxon>
        <taxon>Streptophyta</taxon>
        <taxon>Embryophyta</taxon>
        <taxon>Tracheophyta</taxon>
        <taxon>Spermatophyta</taxon>
        <taxon>Magnoliopsida</taxon>
        <taxon>Liliopsida</taxon>
        <taxon>Poales</taxon>
        <taxon>Poaceae</taxon>
        <taxon>BOP clade</taxon>
        <taxon>Oryzoideae</taxon>
        <taxon>Oryzeae</taxon>
        <taxon>Oryzinae</taxon>
        <taxon>Oryza</taxon>
    </lineage>
</organism>
<accession>J3LRD3</accession>
<protein>
    <submittedName>
        <fullName evidence="2">Uncharacterized protein</fullName>
    </submittedName>
</protein>
<reference evidence="2" key="1">
    <citation type="journal article" date="2013" name="Nat. Commun.">
        <title>Whole-genome sequencing of Oryza brachyantha reveals mechanisms underlying Oryza genome evolution.</title>
        <authorList>
            <person name="Chen J."/>
            <person name="Huang Q."/>
            <person name="Gao D."/>
            <person name="Wang J."/>
            <person name="Lang Y."/>
            <person name="Liu T."/>
            <person name="Li B."/>
            <person name="Bai Z."/>
            <person name="Luis Goicoechea J."/>
            <person name="Liang C."/>
            <person name="Chen C."/>
            <person name="Zhang W."/>
            <person name="Sun S."/>
            <person name="Liao Y."/>
            <person name="Zhang X."/>
            <person name="Yang L."/>
            <person name="Song C."/>
            <person name="Wang M."/>
            <person name="Shi J."/>
            <person name="Liu G."/>
            <person name="Liu J."/>
            <person name="Zhou H."/>
            <person name="Zhou W."/>
            <person name="Yu Q."/>
            <person name="An N."/>
            <person name="Chen Y."/>
            <person name="Cai Q."/>
            <person name="Wang B."/>
            <person name="Liu B."/>
            <person name="Min J."/>
            <person name="Huang Y."/>
            <person name="Wu H."/>
            <person name="Li Z."/>
            <person name="Zhang Y."/>
            <person name="Yin Y."/>
            <person name="Song W."/>
            <person name="Jiang J."/>
            <person name="Jackson S.A."/>
            <person name="Wing R.A."/>
            <person name="Wang J."/>
            <person name="Chen M."/>
        </authorList>
    </citation>
    <scope>NUCLEOTIDE SEQUENCE [LARGE SCALE GENOMIC DNA]</scope>
    <source>
        <strain evidence="2">cv. IRGC 101232</strain>
    </source>
</reference>
<feature type="compositionally biased region" description="Low complexity" evidence="1">
    <location>
        <begin position="18"/>
        <end position="30"/>
    </location>
</feature>
<feature type="compositionally biased region" description="Polar residues" evidence="1">
    <location>
        <begin position="1"/>
        <end position="12"/>
    </location>
</feature>
<evidence type="ECO:0000256" key="1">
    <source>
        <dbReference type="SAM" id="MobiDB-lite"/>
    </source>
</evidence>
<dbReference type="Gramene" id="OB03G36090.1">
    <property type="protein sequence ID" value="OB03G36090.1"/>
    <property type="gene ID" value="OB03G36090"/>
</dbReference>
<sequence length="75" mass="8188">NPPATVTNTVSITRAFPSQSNTSPSKSNTNTTSRFSFFFLLAAQLAVYQSMSRSIVYGETNPILSSRHSWQEAGT</sequence>
<reference evidence="2" key="2">
    <citation type="submission" date="2013-04" db="UniProtKB">
        <authorList>
            <consortium name="EnsemblPlants"/>
        </authorList>
    </citation>
    <scope>IDENTIFICATION</scope>
</reference>
<dbReference type="Proteomes" id="UP000006038">
    <property type="component" value="Chromosome 3"/>
</dbReference>
<dbReference type="AlphaFoldDB" id="J3LRD3"/>
<evidence type="ECO:0000313" key="2">
    <source>
        <dbReference type="EnsemblPlants" id="OB03G36090.1"/>
    </source>
</evidence>
<proteinExistence type="predicted"/>
<dbReference type="HOGENOM" id="CLU_2678288_0_0_1"/>
<dbReference type="EnsemblPlants" id="OB03G36090.1">
    <property type="protein sequence ID" value="OB03G36090.1"/>
    <property type="gene ID" value="OB03G36090"/>
</dbReference>
<evidence type="ECO:0000313" key="3">
    <source>
        <dbReference type="Proteomes" id="UP000006038"/>
    </source>
</evidence>